<comment type="similarity">
    <text evidence="2 6">Belongs to the FPP/GGPP synthase family.</text>
</comment>
<dbReference type="EC" id="2.5.1.1" evidence="7"/>
<keyword evidence="5" id="KW-0460">Magnesium</keyword>
<dbReference type="InterPro" id="IPR033749">
    <property type="entry name" value="Polyprenyl_synt_CS"/>
</dbReference>
<dbReference type="GO" id="GO:0004337">
    <property type="term" value="F:(2E,6E)-farnesyl diphosphate synthase activity"/>
    <property type="evidence" value="ECO:0007669"/>
    <property type="project" value="UniProtKB-EC"/>
</dbReference>
<keyword evidence="8" id="KW-1185">Reference proteome</keyword>
<dbReference type="EC" id="2.5.1.-" evidence="7"/>
<dbReference type="EC" id="2.5.1.10" evidence="7"/>
<evidence type="ECO:0000256" key="1">
    <source>
        <dbReference type="ARBA" id="ARBA00001946"/>
    </source>
</evidence>
<dbReference type="CDD" id="cd00685">
    <property type="entry name" value="Trans_IPPS_HT"/>
    <property type="match status" value="1"/>
</dbReference>
<dbReference type="InterPro" id="IPR008949">
    <property type="entry name" value="Isoprenoid_synthase_dom_sf"/>
</dbReference>
<dbReference type="AlphaFoldDB" id="A0A6F8ZI25"/>
<evidence type="ECO:0000256" key="6">
    <source>
        <dbReference type="RuleBase" id="RU004466"/>
    </source>
</evidence>
<dbReference type="PROSITE" id="PS00723">
    <property type="entry name" value="POLYPRENYL_SYNTHASE_1"/>
    <property type="match status" value="1"/>
</dbReference>
<dbReference type="KEGG" id="hfv:R50_1828"/>
<dbReference type="EC" id="2.5.1.29" evidence="7"/>
<dbReference type="PROSITE" id="PS00444">
    <property type="entry name" value="POLYPRENYL_SYNTHASE_2"/>
    <property type="match status" value="1"/>
</dbReference>
<gene>
    <name evidence="7" type="ORF">R50_1828</name>
</gene>
<dbReference type="GO" id="GO:0004311">
    <property type="term" value="F:geranylgeranyl diphosphate synthase activity"/>
    <property type="evidence" value="ECO:0007669"/>
    <property type="project" value="UniProtKB-EC"/>
</dbReference>
<keyword evidence="4" id="KW-0479">Metal-binding</keyword>
<dbReference type="GO" id="GO:0046872">
    <property type="term" value="F:metal ion binding"/>
    <property type="evidence" value="ECO:0007669"/>
    <property type="project" value="UniProtKB-KW"/>
</dbReference>
<dbReference type="Gene3D" id="1.10.600.10">
    <property type="entry name" value="Farnesyl Diphosphate Synthase"/>
    <property type="match status" value="1"/>
</dbReference>
<dbReference type="SFLD" id="SFLDS00005">
    <property type="entry name" value="Isoprenoid_Synthase_Type_I"/>
    <property type="match status" value="1"/>
</dbReference>
<organism evidence="7 8">
    <name type="scientific">Candidatus Hydrogenisulfobacillus filiaventi</name>
    <dbReference type="NCBI Taxonomy" id="2707344"/>
    <lineage>
        <taxon>Bacteria</taxon>
        <taxon>Bacillati</taxon>
        <taxon>Bacillota</taxon>
        <taxon>Clostridia</taxon>
        <taxon>Eubacteriales</taxon>
        <taxon>Clostridiales Family XVII. Incertae Sedis</taxon>
        <taxon>Candidatus Hydrogenisulfobacillus</taxon>
    </lineage>
</organism>
<comment type="cofactor">
    <cofactor evidence="1">
        <name>Mg(2+)</name>
        <dbReference type="ChEBI" id="CHEBI:18420"/>
    </cofactor>
</comment>
<dbReference type="GO" id="GO:0008299">
    <property type="term" value="P:isoprenoid biosynthetic process"/>
    <property type="evidence" value="ECO:0007669"/>
    <property type="project" value="InterPro"/>
</dbReference>
<evidence type="ECO:0000256" key="3">
    <source>
        <dbReference type="ARBA" id="ARBA00022679"/>
    </source>
</evidence>
<dbReference type="GO" id="GO:0004161">
    <property type="term" value="F:dimethylallyltranstransferase activity"/>
    <property type="evidence" value="ECO:0007669"/>
    <property type="project" value="UniProtKB-EC"/>
</dbReference>
<evidence type="ECO:0000256" key="2">
    <source>
        <dbReference type="ARBA" id="ARBA00006706"/>
    </source>
</evidence>
<dbReference type="PANTHER" id="PTHR12001">
    <property type="entry name" value="GERANYLGERANYL PYROPHOSPHATE SYNTHASE"/>
    <property type="match status" value="1"/>
</dbReference>
<evidence type="ECO:0000256" key="5">
    <source>
        <dbReference type="ARBA" id="ARBA00022842"/>
    </source>
</evidence>
<sequence>MQMQSEQALPQGAENRLAFLSLVESDMQEVERVLTGTLREDNPLVQSVADYLLGASGKRLRPAMVILAGQFGTHRRGLTALAAAVEMIHMATLVHDDIIDHALVRRGQPAVHVRFNEQVAVLSGDFLFARAFQLFSDSGDLRVVRAAADVVHTMCTGEIAQNLDQGRVASEEGYLQRIYAKTAAFLETACRIGALGAGASPEVGDTLAAYGYALGMAFQIVDDLLDWVADPERLGKSVGEDLQEGIFTLPVIYALNNPLSRDALLAVLGAEPGPGTTDQVRTILQSSGAIDYALEKAGDYIKEALERVAALPAGAARTALESLARFVLDRDY</sequence>
<evidence type="ECO:0000256" key="4">
    <source>
        <dbReference type="ARBA" id="ARBA00022723"/>
    </source>
</evidence>
<dbReference type="EMBL" id="LR778114">
    <property type="protein sequence ID" value="CAB1129329.1"/>
    <property type="molecule type" value="Genomic_DNA"/>
</dbReference>
<dbReference type="Pfam" id="PF00348">
    <property type="entry name" value="polyprenyl_synt"/>
    <property type="match status" value="1"/>
</dbReference>
<evidence type="ECO:0000313" key="7">
    <source>
        <dbReference type="EMBL" id="CAB1129329.1"/>
    </source>
</evidence>
<dbReference type="SUPFAM" id="SSF48576">
    <property type="entry name" value="Terpenoid synthases"/>
    <property type="match status" value="1"/>
</dbReference>
<dbReference type="InterPro" id="IPR000092">
    <property type="entry name" value="Polyprenyl_synt"/>
</dbReference>
<evidence type="ECO:0000313" key="8">
    <source>
        <dbReference type="Proteomes" id="UP000503399"/>
    </source>
</evidence>
<name>A0A6F8ZI25_9FIRM</name>
<accession>A0A6F8ZI25</accession>
<reference evidence="7 8" key="1">
    <citation type="submission" date="2020-02" db="EMBL/GenBank/DDBJ databases">
        <authorList>
            <person name="Hogendoorn C."/>
        </authorList>
    </citation>
    <scope>NUCLEOTIDE SEQUENCE [LARGE SCALE GENOMIC DNA]</scope>
    <source>
        <strain evidence="7">R501</strain>
    </source>
</reference>
<keyword evidence="3 6" id="KW-0808">Transferase</keyword>
<dbReference type="Proteomes" id="UP000503399">
    <property type="component" value="Chromosome"/>
</dbReference>
<protein>
    <submittedName>
        <fullName evidence="7">Octaprenyl-diphosphate synthase</fullName>
        <ecNumber evidence="7">2.5.1.-</ecNumber>
        <ecNumber evidence="7">2.5.1.1</ecNumber>
        <ecNumber evidence="7">2.5.1.10</ecNumber>
        <ecNumber evidence="7">2.5.1.29</ecNumber>
    </submittedName>
</protein>
<dbReference type="PANTHER" id="PTHR12001:SF69">
    <property type="entry name" value="ALL TRANS-POLYPRENYL-DIPHOSPHATE SYNTHASE PDSS1"/>
    <property type="match status" value="1"/>
</dbReference>
<proteinExistence type="inferred from homology"/>